<sequence>MGGLRYYTIFILYIYLHQTVNAENNNINEESLLTKYAKLFKQRRYEDIVTDIRHIFKERTQNGVKDDQKLNELITDVTTAIGLLKTKLVKLDKDGVLTLDPEPILNENRYKRSVDNETVEDANNVSLENVTETDSGITDTTDKIESVTEESLKVNNNTSEVNVTNDTDDGPMPTRRSWPIKDVAPPFIYEITPSNRYDITPQSNYEVTPQSRIDVTPSNYDVTSQSKFDVTPQSIFDMTTQSNYAVKPQAKYDVTPQSKYYDVTPKSTIVDITPKSRIVDVTPKSRYDMASHLANDIANPKMDVQSRIKGKLISYLEDTFNDIEKKISPLSQIKATLSSNSEYRIGYIIANIDTLDVNLKKWKNNMLVNQHTWDDETILNLFDKIKATNAVTTSLIESLKRQLPGSKELNHFAK</sequence>
<keyword evidence="3" id="KW-1185">Reference proteome</keyword>
<dbReference type="OrthoDB" id="7386281at2759"/>
<evidence type="ECO:0000313" key="3">
    <source>
        <dbReference type="Proteomes" id="UP000829999"/>
    </source>
</evidence>
<proteinExistence type="predicted"/>
<feature type="signal peptide" evidence="2">
    <location>
        <begin position="1"/>
        <end position="22"/>
    </location>
</feature>
<feature type="region of interest" description="Disordered" evidence="1">
    <location>
        <begin position="160"/>
        <end position="179"/>
    </location>
</feature>
<reference evidence="4" key="1">
    <citation type="submission" date="2025-08" db="UniProtKB">
        <authorList>
            <consortium name="RefSeq"/>
        </authorList>
    </citation>
    <scope>IDENTIFICATION</scope>
    <source>
        <tissue evidence="4">Whole larval tissue</tissue>
    </source>
</reference>
<evidence type="ECO:0000256" key="1">
    <source>
        <dbReference type="SAM" id="MobiDB-lite"/>
    </source>
</evidence>
<keyword evidence="2" id="KW-0732">Signal</keyword>
<organism evidence="3 4">
    <name type="scientific">Spodoptera frugiperda</name>
    <name type="common">Fall armyworm</name>
    <dbReference type="NCBI Taxonomy" id="7108"/>
    <lineage>
        <taxon>Eukaryota</taxon>
        <taxon>Metazoa</taxon>
        <taxon>Ecdysozoa</taxon>
        <taxon>Arthropoda</taxon>
        <taxon>Hexapoda</taxon>
        <taxon>Insecta</taxon>
        <taxon>Pterygota</taxon>
        <taxon>Neoptera</taxon>
        <taxon>Endopterygota</taxon>
        <taxon>Lepidoptera</taxon>
        <taxon>Glossata</taxon>
        <taxon>Ditrysia</taxon>
        <taxon>Noctuoidea</taxon>
        <taxon>Noctuidae</taxon>
        <taxon>Amphipyrinae</taxon>
        <taxon>Spodoptera</taxon>
    </lineage>
</organism>
<feature type="chain" id="PRO_5040134779" evidence="2">
    <location>
        <begin position="23"/>
        <end position="414"/>
    </location>
</feature>
<dbReference type="Proteomes" id="UP000829999">
    <property type="component" value="Chromosome 19"/>
</dbReference>
<evidence type="ECO:0000313" key="4">
    <source>
        <dbReference type="RefSeq" id="XP_050556518.1"/>
    </source>
</evidence>
<dbReference type="AlphaFoldDB" id="A0A9R0E0B6"/>
<dbReference type="RefSeq" id="XP_050556518.1">
    <property type="nucleotide sequence ID" value="XM_050700561.1"/>
</dbReference>
<dbReference type="GeneID" id="118280896"/>
<evidence type="ECO:0000256" key="2">
    <source>
        <dbReference type="SAM" id="SignalP"/>
    </source>
</evidence>
<protein>
    <submittedName>
        <fullName evidence="4">Uncharacterized protein LOC118280896</fullName>
    </submittedName>
</protein>
<accession>A0A9R0E0B6</accession>
<name>A0A9R0E0B6_SPOFR</name>
<gene>
    <name evidence="4" type="primary">LOC118280896</name>
</gene>